<protein>
    <submittedName>
        <fullName evidence="1">Uncharacterized protein</fullName>
    </submittedName>
</protein>
<reference evidence="2" key="1">
    <citation type="journal article" date="2019" name="Int. J. Syst. Evol. Microbiol.">
        <title>The Global Catalogue of Microorganisms (GCM) 10K type strain sequencing project: providing services to taxonomists for standard genome sequencing and annotation.</title>
        <authorList>
            <consortium name="The Broad Institute Genomics Platform"/>
            <consortium name="The Broad Institute Genome Sequencing Center for Infectious Disease"/>
            <person name="Wu L."/>
            <person name="Ma J."/>
        </authorList>
    </citation>
    <scope>NUCLEOTIDE SEQUENCE [LARGE SCALE GENOMIC DNA]</scope>
    <source>
        <strain evidence="2">KCTC 32041</strain>
    </source>
</reference>
<evidence type="ECO:0000313" key="1">
    <source>
        <dbReference type="EMBL" id="GGX87781.1"/>
    </source>
</evidence>
<comment type="caution">
    <text evidence="1">The sequence shown here is derived from an EMBL/GenBank/DDBJ whole genome shotgun (WGS) entry which is preliminary data.</text>
</comment>
<gene>
    <name evidence="1" type="ORF">GCM10011290_14230</name>
</gene>
<name>A0ABQ2YN34_9NEIS</name>
<sequence>MFSWLNWIKDKQKQKRMEKFAEERRFELNGEYGFSVDGLLVREFGYLLCYVTQGKHDSFLKFDEIADDFTAINGAIVIEMKRDIPR</sequence>
<accession>A0ABQ2YN34</accession>
<keyword evidence="2" id="KW-1185">Reference proteome</keyword>
<dbReference type="Proteomes" id="UP000600877">
    <property type="component" value="Unassembled WGS sequence"/>
</dbReference>
<proteinExistence type="predicted"/>
<evidence type="ECO:0000313" key="2">
    <source>
        <dbReference type="Proteomes" id="UP000600877"/>
    </source>
</evidence>
<organism evidence="1 2">
    <name type="scientific">Vogesella alkaliphila</name>
    <dbReference type="NCBI Taxonomy" id="1193621"/>
    <lineage>
        <taxon>Bacteria</taxon>
        <taxon>Pseudomonadati</taxon>
        <taxon>Pseudomonadota</taxon>
        <taxon>Betaproteobacteria</taxon>
        <taxon>Neisseriales</taxon>
        <taxon>Chromobacteriaceae</taxon>
        <taxon>Vogesella</taxon>
    </lineage>
</organism>
<dbReference type="EMBL" id="BMYW01000004">
    <property type="protein sequence ID" value="GGX87781.1"/>
    <property type="molecule type" value="Genomic_DNA"/>
</dbReference>
<dbReference type="RefSeq" id="WP_189373460.1">
    <property type="nucleotide sequence ID" value="NZ_BMYW01000004.1"/>
</dbReference>